<accession>A0ACC1MH81</accession>
<dbReference type="EMBL" id="JAPDGR010005331">
    <property type="protein sequence ID" value="KAJ2966004.1"/>
    <property type="molecule type" value="Genomic_DNA"/>
</dbReference>
<evidence type="ECO:0000313" key="1">
    <source>
        <dbReference type="EMBL" id="KAJ2966004.1"/>
    </source>
</evidence>
<protein>
    <submittedName>
        <fullName evidence="1">Uncharacterized protein</fullName>
    </submittedName>
</protein>
<organism evidence="1 2">
    <name type="scientific">Xylaria curta</name>
    <dbReference type="NCBI Taxonomy" id="42375"/>
    <lineage>
        <taxon>Eukaryota</taxon>
        <taxon>Fungi</taxon>
        <taxon>Dikarya</taxon>
        <taxon>Ascomycota</taxon>
        <taxon>Pezizomycotina</taxon>
        <taxon>Sordariomycetes</taxon>
        <taxon>Xylariomycetidae</taxon>
        <taxon>Xylariales</taxon>
        <taxon>Xylariaceae</taxon>
        <taxon>Xylaria</taxon>
    </lineage>
</organism>
<sequence length="87" mass="9148">MGGIVAPSTEFTGPVDVVNGQHDLVFCGGDCLYPTDQNVVTLSAFYPAASRGSQTYIAMGAGHSIAAHKSGPDSFKQMIQFLRANNL</sequence>
<name>A0ACC1MH81_9PEZI</name>
<comment type="caution">
    <text evidence="1">The sequence shown here is derived from an EMBL/GenBank/DDBJ whole genome shotgun (WGS) entry which is preliminary data.</text>
</comment>
<dbReference type="Proteomes" id="UP001143856">
    <property type="component" value="Unassembled WGS sequence"/>
</dbReference>
<gene>
    <name evidence="1" type="ORF">NUW58_g10775</name>
</gene>
<keyword evidence="2" id="KW-1185">Reference proteome</keyword>
<reference evidence="1" key="1">
    <citation type="submission" date="2022-10" db="EMBL/GenBank/DDBJ databases">
        <title>Genome Sequence of Xylaria curta.</title>
        <authorList>
            <person name="Buettner E."/>
        </authorList>
    </citation>
    <scope>NUCLEOTIDE SEQUENCE</scope>
    <source>
        <strain evidence="1">Babe10</strain>
    </source>
</reference>
<proteinExistence type="predicted"/>
<evidence type="ECO:0000313" key="2">
    <source>
        <dbReference type="Proteomes" id="UP001143856"/>
    </source>
</evidence>